<evidence type="ECO:0000256" key="1">
    <source>
        <dbReference type="SAM" id="MobiDB-lite"/>
    </source>
</evidence>
<feature type="region of interest" description="Disordered" evidence="1">
    <location>
        <begin position="129"/>
        <end position="158"/>
    </location>
</feature>
<proteinExistence type="predicted"/>
<keyword evidence="3" id="KW-1185">Reference proteome</keyword>
<comment type="caution">
    <text evidence="2">The sequence shown here is derived from an EMBL/GenBank/DDBJ whole genome shotgun (WGS) entry which is preliminary data.</text>
</comment>
<gene>
    <name evidence="2" type="ORF">CEY11_21340</name>
</gene>
<dbReference type="RefSeq" id="WP_088605444.1">
    <property type="nucleotide sequence ID" value="NZ_NJIH01000013.1"/>
</dbReference>
<sequence>MATKTATKTATKRTVTAVAHRPGTVETSVPLPDALEKIAHEISGAIIEAETVGQSLNATLGELAIKAAKYATPTNLGAFIGACKQLCDASTAVTVESTKVYLSRLRGVIKDMIEKAYKPAKTGGLKAMYRDRPSATTRASSGARHGTDSADAATPAAPKPATFEDLVRGLFGTFTPELGAAVDYAIEHSGMFMSWASSSAKAAQIAEIEKLGAQVPVIGSPQKPAEPAKTRRTRKAA</sequence>
<dbReference type="EMBL" id="NJIH01000013">
    <property type="protein sequence ID" value="OWT55257.1"/>
    <property type="molecule type" value="Genomic_DNA"/>
</dbReference>
<evidence type="ECO:0000313" key="2">
    <source>
        <dbReference type="EMBL" id="OWT55257.1"/>
    </source>
</evidence>
<feature type="region of interest" description="Disordered" evidence="1">
    <location>
        <begin position="217"/>
        <end position="237"/>
    </location>
</feature>
<feature type="compositionally biased region" description="Low complexity" evidence="1">
    <location>
        <begin position="149"/>
        <end position="158"/>
    </location>
</feature>
<dbReference type="AlphaFoldDB" id="A0A225M1Q8"/>
<name>A0A225M1Q8_9BURK</name>
<protein>
    <submittedName>
        <fullName evidence="2">Uncharacterized protein</fullName>
    </submittedName>
</protein>
<organism evidence="2 3">
    <name type="scientific">Candidimonas nitroreducens</name>
    <dbReference type="NCBI Taxonomy" id="683354"/>
    <lineage>
        <taxon>Bacteria</taxon>
        <taxon>Pseudomonadati</taxon>
        <taxon>Pseudomonadota</taxon>
        <taxon>Betaproteobacteria</taxon>
        <taxon>Burkholderiales</taxon>
        <taxon>Alcaligenaceae</taxon>
        <taxon>Candidimonas</taxon>
    </lineage>
</organism>
<accession>A0A225M1Q8</accession>
<evidence type="ECO:0000313" key="3">
    <source>
        <dbReference type="Proteomes" id="UP000214603"/>
    </source>
</evidence>
<dbReference type="Proteomes" id="UP000214603">
    <property type="component" value="Unassembled WGS sequence"/>
</dbReference>
<reference evidence="3" key="1">
    <citation type="submission" date="2017-06" db="EMBL/GenBank/DDBJ databases">
        <title>Herbaspirillum phytohormonus sp. nov., isolated from the root nodule of Robinia pseudoacacia in lead-zinc mine.</title>
        <authorList>
            <person name="Fan M."/>
            <person name="Lin Y."/>
        </authorList>
    </citation>
    <scope>NUCLEOTIDE SEQUENCE [LARGE SCALE GENOMIC DNA]</scope>
    <source>
        <strain evidence="3">SC-089</strain>
    </source>
</reference>